<dbReference type="GO" id="GO:0000428">
    <property type="term" value="C:DNA-directed RNA polymerase complex"/>
    <property type="evidence" value="ECO:0007669"/>
    <property type="project" value="UniProtKB-KW"/>
</dbReference>
<evidence type="ECO:0000256" key="1">
    <source>
        <dbReference type="ARBA" id="ARBA00022478"/>
    </source>
</evidence>
<protein>
    <submittedName>
        <fullName evidence="3">Uncharacterized protein</fullName>
    </submittedName>
</protein>
<evidence type="ECO:0000313" key="3">
    <source>
        <dbReference type="Ensembl" id="ENSGALP00010000868.1"/>
    </source>
</evidence>
<reference evidence="3" key="1">
    <citation type="submission" date="2025-08" db="UniProtKB">
        <authorList>
            <consortium name="Ensembl"/>
        </authorList>
    </citation>
    <scope>IDENTIFICATION</scope>
    <source>
        <strain evidence="3">broiler</strain>
    </source>
</reference>
<reference evidence="3" key="2">
    <citation type="submission" date="2025-09" db="UniProtKB">
        <authorList>
            <consortium name="Ensembl"/>
        </authorList>
    </citation>
    <scope>IDENTIFICATION</scope>
    <source>
        <strain evidence="3">broiler</strain>
    </source>
</reference>
<proteinExistence type="predicted"/>
<dbReference type="AlphaFoldDB" id="A0A8V0X667"/>
<dbReference type="Ensembl" id="ENSGALT00010001562.1">
    <property type="protein sequence ID" value="ENSGALP00010000868.1"/>
    <property type="gene ID" value="ENSGALG00010000732.1"/>
</dbReference>
<keyword evidence="4" id="KW-1185">Reference proteome</keyword>
<keyword evidence="2" id="KW-0804">Transcription</keyword>
<sequence length="235" mass="25853">MSPWWPLMSPQCHPSVTWWHLTSPQCHLGGTEWHPKDTPMSHGGSMSPRCPPGSLRVPECHPRSPAGALPSITPAQPISARFSPLSPPTPSPRCACAVIAAVVPRGEWTNQRRAGGRGIASLPARRRSGGAKMFYHISLEHEILLHPRYFGPNLLSTVKQKLFTEVEGTCTGKSVRLRDRGDHHRQHRRGRHSSRAAASCCTPCATRPSSSGPSRGSWWTPWSRRSTRWGGIGYG</sequence>
<organism evidence="3 4">
    <name type="scientific">Gallus gallus</name>
    <name type="common">Chicken</name>
    <dbReference type="NCBI Taxonomy" id="9031"/>
    <lineage>
        <taxon>Eukaryota</taxon>
        <taxon>Metazoa</taxon>
        <taxon>Chordata</taxon>
        <taxon>Craniata</taxon>
        <taxon>Vertebrata</taxon>
        <taxon>Euteleostomi</taxon>
        <taxon>Archelosauria</taxon>
        <taxon>Archosauria</taxon>
        <taxon>Dinosauria</taxon>
        <taxon>Saurischia</taxon>
        <taxon>Theropoda</taxon>
        <taxon>Coelurosauria</taxon>
        <taxon>Aves</taxon>
        <taxon>Neognathae</taxon>
        <taxon>Galloanserae</taxon>
        <taxon>Galliformes</taxon>
        <taxon>Phasianidae</taxon>
        <taxon>Phasianinae</taxon>
        <taxon>Gallus</taxon>
    </lineage>
</organism>
<evidence type="ECO:0000256" key="2">
    <source>
        <dbReference type="ARBA" id="ARBA00023163"/>
    </source>
</evidence>
<dbReference type="SUPFAM" id="SSF88798">
    <property type="entry name" value="N-terminal, heterodimerisation domain of RBP7 (RpoE)"/>
    <property type="match status" value="1"/>
</dbReference>
<dbReference type="Gene3D" id="3.30.1490.120">
    <property type="entry name" value="RNA polymerase Rpb7-like, N-terminal domain"/>
    <property type="match status" value="1"/>
</dbReference>
<name>A0A8V0X667_CHICK</name>
<accession>A0A8V0X667</accession>
<dbReference type="GlyGen" id="A0A8V0X667">
    <property type="glycosylation" value="1 site"/>
</dbReference>
<dbReference type="InterPro" id="IPR036898">
    <property type="entry name" value="RNA_pol_Rpb7-like_N_sf"/>
</dbReference>
<dbReference type="Proteomes" id="UP000000539">
    <property type="component" value="Unassembled WGS sequence"/>
</dbReference>
<keyword evidence="1" id="KW-0240">DNA-directed RNA polymerase</keyword>
<dbReference type="GeneTree" id="ENSGT00940000169489"/>
<evidence type="ECO:0000313" key="4">
    <source>
        <dbReference type="Proteomes" id="UP000000539"/>
    </source>
</evidence>